<gene>
    <name evidence="7" type="ordered locus">Theco_3309</name>
</gene>
<reference evidence="8" key="1">
    <citation type="submission" date="2012-01" db="EMBL/GenBank/DDBJ databases">
        <title>Complete sequence of chromosome of Thermobacillus composti KWC4.</title>
        <authorList>
            <person name="Lucas S."/>
            <person name="Han J."/>
            <person name="Lapidus A."/>
            <person name="Cheng J.-F."/>
            <person name="Goodwin L."/>
            <person name="Pitluck S."/>
            <person name="Peters L."/>
            <person name="Ovchinnikova G."/>
            <person name="Teshima H."/>
            <person name="Detter J.C."/>
            <person name="Han C."/>
            <person name="Tapia R."/>
            <person name="Land M."/>
            <person name="Hauser L."/>
            <person name="Kyrpides N."/>
            <person name="Ivanova N."/>
            <person name="Pagani I."/>
            <person name="Anderson I."/>
            <person name="Woyke T."/>
        </authorList>
    </citation>
    <scope>NUCLEOTIDE SEQUENCE [LARGE SCALE GENOMIC DNA]</scope>
    <source>
        <strain evidence="8">DSM 18247 / JCM 13945 / KWC4</strain>
    </source>
</reference>
<dbReference type="InterPro" id="IPR028082">
    <property type="entry name" value="Peripla_BP_I"/>
</dbReference>
<dbReference type="CDD" id="cd01948">
    <property type="entry name" value="EAL"/>
    <property type="match status" value="1"/>
</dbReference>
<dbReference type="FunFam" id="3.30.70.270:FF:000001">
    <property type="entry name" value="Diguanylate cyclase domain protein"/>
    <property type="match status" value="1"/>
</dbReference>
<dbReference type="CDD" id="cd00130">
    <property type="entry name" value="PAS"/>
    <property type="match status" value="2"/>
</dbReference>
<dbReference type="eggNOG" id="COG1609">
    <property type="taxonomic scope" value="Bacteria"/>
</dbReference>
<dbReference type="CDD" id="cd06267">
    <property type="entry name" value="PBP1_LacI_sugar_binding-like"/>
    <property type="match status" value="1"/>
</dbReference>
<feature type="domain" description="PAS" evidence="4">
    <location>
        <begin position="575"/>
        <end position="632"/>
    </location>
</feature>
<dbReference type="Pfam" id="PF00990">
    <property type="entry name" value="GGDEF"/>
    <property type="match status" value="1"/>
</dbReference>
<dbReference type="InterPro" id="IPR029787">
    <property type="entry name" value="Nucleotide_cyclase"/>
</dbReference>
<evidence type="ECO:0000313" key="7">
    <source>
        <dbReference type="EMBL" id="AGA59360.1"/>
    </source>
</evidence>
<dbReference type="SMART" id="SM00091">
    <property type="entry name" value="PAS"/>
    <property type="match status" value="2"/>
</dbReference>
<dbReference type="SMART" id="SM00052">
    <property type="entry name" value="EAL"/>
    <property type="match status" value="1"/>
</dbReference>
<keyword evidence="3" id="KW-0804">Transcription</keyword>
<dbReference type="SUPFAM" id="SSF55785">
    <property type="entry name" value="PYP-like sensor domain (PAS domain)"/>
    <property type="match status" value="2"/>
</dbReference>
<dbReference type="RefSeq" id="WP_015256090.1">
    <property type="nucleotide sequence ID" value="NC_019897.1"/>
</dbReference>
<evidence type="ECO:0000259" key="4">
    <source>
        <dbReference type="PROSITE" id="PS50112"/>
    </source>
</evidence>
<dbReference type="InterPro" id="IPR001610">
    <property type="entry name" value="PAC"/>
</dbReference>
<evidence type="ECO:0000256" key="1">
    <source>
        <dbReference type="ARBA" id="ARBA00023015"/>
    </source>
</evidence>
<dbReference type="CDD" id="cd01949">
    <property type="entry name" value="GGDEF"/>
    <property type="match status" value="1"/>
</dbReference>
<dbReference type="AlphaFoldDB" id="L0EJJ0"/>
<dbReference type="PROSITE" id="PS50887">
    <property type="entry name" value="GGDEF"/>
    <property type="match status" value="1"/>
</dbReference>
<feature type="domain" description="GGDEF" evidence="6">
    <location>
        <begin position="730"/>
        <end position="863"/>
    </location>
</feature>
<dbReference type="KEGG" id="tco:Theco_3309"/>
<dbReference type="SUPFAM" id="SSF141868">
    <property type="entry name" value="EAL domain-like"/>
    <property type="match status" value="1"/>
</dbReference>
<keyword evidence="8" id="KW-1185">Reference proteome</keyword>
<proteinExistence type="predicted"/>
<dbReference type="STRING" id="717605.Theco_3309"/>
<dbReference type="NCBIfam" id="TIGR00254">
    <property type="entry name" value="GGDEF"/>
    <property type="match status" value="1"/>
</dbReference>
<dbReference type="Gene3D" id="3.30.450.20">
    <property type="entry name" value="PAS domain"/>
    <property type="match status" value="2"/>
</dbReference>
<dbReference type="HOGENOM" id="CLU_278852_0_0_9"/>
<evidence type="ECO:0000259" key="5">
    <source>
        <dbReference type="PROSITE" id="PS50883"/>
    </source>
</evidence>
<dbReference type="InterPro" id="IPR001633">
    <property type="entry name" value="EAL_dom"/>
</dbReference>
<dbReference type="InterPro" id="IPR035965">
    <property type="entry name" value="PAS-like_dom_sf"/>
</dbReference>
<dbReference type="Pfam" id="PF08447">
    <property type="entry name" value="PAS_3"/>
    <property type="match status" value="1"/>
</dbReference>
<dbReference type="PROSITE" id="PS50112">
    <property type="entry name" value="PAS"/>
    <property type="match status" value="1"/>
</dbReference>
<organism evidence="7 8">
    <name type="scientific">Thermobacillus composti (strain DSM 18247 / JCM 13945 / KWC4)</name>
    <dbReference type="NCBI Taxonomy" id="717605"/>
    <lineage>
        <taxon>Bacteria</taxon>
        <taxon>Bacillati</taxon>
        <taxon>Bacillota</taxon>
        <taxon>Bacilli</taxon>
        <taxon>Bacillales</taxon>
        <taxon>Paenibacillaceae</taxon>
        <taxon>Thermobacillus</taxon>
    </lineage>
</organism>
<evidence type="ECO:0000256" key="2">
    <source>
        <dbReference type="ARBA" id="ARBA00023125"/>
    </source>
</evidence>
<keyword evidence="2" id="KW-0238">DNA-binding</keyword>
<dbReference type="Proteomes" id="UP000010795">
    <property type="component" value="Chromosome"/>
</dbReference>
<dbReference type="NCBIfam" id="TIGR00229">
    <property type="entry name" value="sensory_box"/>
    <property type="match status" value="2"/>
</dbReference>
<feature type="domain" description="EAL" evidence="5">
    <location>
        <begin position="872"/>
        <end position="1127"/>
    </location>
</feature>
<dbReference type="Gene3D" id="3.20.20.450">
    <property type="entry name" value="EAL domain"/>
    <property type="match status" value="1"/>
</dbReference>
<dbReference type="SUPFAM" id="SSF53822">
    <property type="entry name" value="Periplasmic binding protein-like I"/>
    <property type="match status" value="1"/>
</dbReference>
<name>L0EJJ0_THECK</name>
<dbReference type="PANTHER" id="PTHR44757:SF2">
    <property type="entry name" value="BIOFILM ARCHITECTURE MAINTENANCE PROTEIN MBAA"/>
    <property type="match status" value="1"/>
</dbReference>
<dbReference type="InterPro" id="IPR043128">
    <property type="entry name" value="Rev_trsase/Diguanyl_cyclase"/>
</dbReference>
<protein>
    <submittedName>
        <fullName evidence="7">PAS domain S-box/diguanylate cyclase (GGDEF) domain-containing protein</fullName>
    </submittedName>
</protein>
<dbReference type="InterPro" id="IPR013655">
    <property type="entry name" value="PAS_fold_3"/>
</dbReference>
<dbReference type="InterPro" id="IPR046335">
    <property type="entry name" value="LacI/GalR-like_sensor"/>
</dbReference>
<dbReference type="OrthoDB" id="9759607at2"/>
<dbReference type="Pfam" id="PF13426">
    <property type="entry name" value="PAS_9"/>
    <property type="match status" value="1"/>
</dbReference>
<keyword evidence="1" id="KW-0805">Transcription regulation</keyword>
<dbReference type="InterPro" id="IPR000014">
    <property type="entry name" value="PAS"/>
</dbReference>
<dbReference type="SUPFAM" id="SSF55073">
    <property type="entry name" value="Nucleotide cyclase"/>
    <property type="match status" value="1"/>
</dbReference>
<dbReference type="Gene3D" id="3.40.50.2300">
    <property type="match status" value="2"/>
</dbReference>
<dbReference type="PANTHER" id="PTHR44757">
    <property type="entry name" value="DIGUANYLATE CYCLASE DGCP"/>
    <property type="match status" value="1"/>
</dbReference>
<dbReference type="InterPro" id="IPR035919">
    <property type="entry name" value="EAL_sf"/>
</dbReference>
<dbReference type="PROSITE" id="PS50883">
    <property type="entry name" value="EAL"/>
    <property type="match status" value="1"/>
</dbReference>
<dbReference type="GO" id="GO:0003677">
    <property type="term" value="F:DNA binding"/>
    <property type="evidence" value="ECO:0007669"/>
    <property type="project" value="UniProtKB-KW"/>
</dbReference>
<evidence type="ECO:0000256" key="3">
    <source>
        <dbReference type="ARBA" id="ARBA00023163"/>
    </source>
</evidence>
<evidence type="ECO:0000259" key="6">
    <source>
        <dbReference type="PROSITE" id="PS50887"/>
    </source>
</evidence>
<accession>L0EJJ0</accession>
<evidence type="ECO:0000313" key="8">
    <source>
        <dbReference type="Proteomes" id="UP000010795"/>
    </source>
</evidence>
<dbReference type="InterPro" id="IPR052155">
    <property type="entry name" value="Biofilm_reg_signaling"/>
</dbReference>
<dbReference type="Pfam" id="PF13377">
    <property type="entry name" value="Peripla_BP_3"/>
    <property type="match status" value="1"/>
</dbReference>
<sequence length="1132" mass="124482">MSRRTIGVLIPVPDGFYYGDILWGISREALMLDLDVLVVSTATFDSFGLRISYDARVGWDLVDAWIIVAQAVSEAYARELAGTGKPLVTIADHAGLSGSAYVIKCDNRGASEALARHLIEMGHRRIAFAGSLANADFRERFQGCKDAMEKAGIGMGAGNVYDVQSGDAAARLMLEEGLPYTAVFAASDLVASALVQQLTEAGVRVPEDVAVVGFDDSGIAKTCKPGLTTARQPIIELGRCALRRTMDILEGRSGRVGTTVLPVGVVIRESSGGKASDRSKASDLSENDQTLSWKNIPGEELEQLIESHRRLSLRLIDTRDMSWLRYTNQHWGIVGLWEGEPGASDLILDSAYSVNGTGVPVTGSRWMAERFPPMPPLKRRADDPEFVLVQLIQSETRNWGLLVTAGPVNERFIRGHDTRQLPSLLGAMIDHRKLLAELEQREAGYAALAERLGIVSRTTHDGVFELELPSCRIEWITGIKSLMGVEKEEWPADGRAFLSLVHPEDVPRVKVVWEAAVKYRLPLHIEFRVKRGDEYIWVSAAGEIVTDAGGNAVRFLGAITDIHLRKMAECALLASEERYRAFFRNTPVMLLSLDEQFVITDANPCWLEAMGYEREEVVGASCLSFLTPESEEKWRAHWSNGKAETGIADMELQWVTRGGQTIDGLVNGRRYGEPGQARIYLSVRDITERKRAERQIHFLAYHDPLTGLPNRRMFYERLERAIGEAEAGGTRVAVMMIDLDHFKVINDSLGHDMGDALLRLVAGQLADMVGDAGLVARIGGDEFTIMLTGGEAGEAAGRLAERIVDKLRQPFTVAGHDLFATASVGISRYPEDGVDIGELVKKADTAMYRAKQQGRNRMETYSGAMEEVVRERLAIGSRLRLSLDTMAGFYLLYQPQLDLKSGRLIGAEALIRWTLPDIGSVPPGMFIPLAEEFGMIVPIGEWVLREACRQLKAWSDRFAGGWHLSINLSVKQLQQPDFVAGVDRIVAESGVDPGRLCFEITETAALLNLESCAQILNELRARGIRIALDDFGTGYSSLLLLKSLPLSIVKIDRSFTHDLLASSATASIVSGIIAMSKGLGMSVIAEGIETEEQLEALGRLGCEGYQGYHESRPLPPDLFERQYLADDPPEDA</sequence>
<dbReference type="Pfam" id="PF00563">
    <property type="entry name" value="EAL"/>
    <property type="match status" value="1"/>
</dbReference>
<dbReference type="Gene3D" id="3.30.70.270">
    <property type="match status" value="1"/>
</dbReference>
<dbReference type="SMART" id="SM00267">
    <property type="entry name" value="GGDEF"/>
    <property type="match status" value="1"/>
</dbReference>
<dbReference type="EMBL" id="CP003255">
    <property type="protein sequence ID" value="AGA59360.1"/>
    <property type="molecule type" value="Genomic_DNA"/>
</dbReference>
<dbReference type="SMART" id="SM00086">
    <property type="entry name" value="PAC"/>
    <property type="match status" value="2"/>
</dbReference>
<dbReference type="InterPro" id="IPR000160">
    <property type="entry name" value="GGDEF_dom"/>
</dbReference>
<dbReference type="eggNOG" id="COG5001">
    <property type="taxonomic scope" value="Bacteria"/>
</dbReference>